<keyword evidence="2" id="KW-0812">Transmembrane</keyword>
<organism evidence="4 5">
    <name type="scientific">Merluccius polli</name>
    <name type="common">Benguela hake</name>
    <name type="synonym">Merluccius cadenati</name>
    <dbReference type="NCBI Taxonomy" id="89951"/>
    <lineage>
        <taxon>Eukaryota</taxon>
        <taxon>Metazoa</taxon>
        <taxon>Chordata</taxon>
        <taxon>Craniata</taxon>
        <taxon>Vertebrata</taxon>
        <taxon>Euteleostomi</taxon>
        <taxon>Actinopterygii</taxon>
        <taxon>Neopterygii</taxon>
        <taxon>Teleostei</taxon>
        <taxon>Neoteleostei</taxon>
        <taxon>Acanthomorphata</taxon>
        <taxon>Zeiogadaria</taxon>
        <taxon>Gadariae</taxon>
        <taxon>Gadiformes</taxon>
        <taxon>Gadoidei</taxon>
        <taxon>Merlucciidae</taxon>
        <taxon>Merluccius</taxon>
    </lineage>
</organism>
<dbReference type="PANTHER" id="PTHR38505">
    <property type="entry name" value="HYPOTHETICAL PROTEIN LOC100362176"/>
    <property type="match status" value="1"/>
</dbReference>
<proteinExistence type="predicted"/>
<dbReference type="AlphaFoldDB" id="A0AA47M6D9"/>
<evidence type="ECO:0000256" key="3">
    <source>
        <dbReference type="SAM" id="SignalP"/>
    </source>
</evidence>
<dbReference type="PANTHER" id="PTHR38505:SF1">
    <property type="entry name" value="RIKEN CDNA 1110032F04 GENE"/>
    <property type="match status" value="1"/>
</dbReference>
<dbReference type="InterPro" id="IPR031696">
    <property type="entry name" value="DUF4719"/>
</dbReference>
<dbReference type="EMBL" id="JAOPHQ010005703">
    <property type="protein sequence ID" value="KAK0134474.1"/>
    <property type="molecule type" value="Genomic_DNA"/>
</dbReference>
<keyword evidence="3" id="KW-0732">Signal</keyword>
<feature type="chain" id="PRO_5041289548" evidence="3">
    <location>
        <begin position="28"/>
        <end position="382"/>
    </location>
</feature>
<name>A0AA47M6D9_MERPO</name>
<comment type="caution">
    <text evidence="4">The sequence shown here is derived from an EMBL/GenBank/DDBJ whole genome shotgun (WGS) entry which is preliminary data.</text>
</comment>
<gene>
    <name evidence="4" type="ORF">N1851_029926</name>
</gene>
<evidence type="ECO:0000313" key="4">
    <source>
        <dbReference type="EMBL" id="KAK0134474.1"/>
    </source>
</evidence>
<feature type="transmembrane region" description="Helical" evidence="2">
    <location>
        <begin position="75"/>
        <end position="95"/>
    </location>
</feature>
<evidence type="ECO:0000256" key="2">
    <source>
        <dbReference type="SAM" id="Phobius"/>
    </source>
</evidence>
<feature type="signal peptide" evidence="3">
    <location>
        <begin position="1"/>
        <end position="27"/>
    </location>
</feature>
<sequence>MAVSPEWRSPLALRTLLLALPAATVCAIRRCGPDICSDDQVCCATPGNHTAAATTCCRPAVDPTYYNIAMITRKLSGILILLLLFAMGYSIQRLICSRTRRLHHHHHDDAEEQHLAASQTPSGRPATAVSQEPLIMVGPPDGGGGEPVASLPTYEECVCKRLPTYEESLLETPVSQMEATHQQASVGGPLDQAGHPLKAFLQAEARGGRAGLDEPIPSAAHLRQVEPLRDLRDGQRAGGVLLVGQQHHGETPQGVLLLVVVAAAPQGAPQLPAGLGEPPRVRAVHHEHDGRRVLVETRPVLAHAPLAADVPHRQRDAPLLRFHHFHVEPDGGHRGDARVVLEFVQQGRLARVVQAQEEDAHLRLRRTVAHPSVITMVCDKSR</sequence>
<protein>
    <submittedName>
        <fullName evidence="4">Uncharacterized protein</fullName>
    </submittedName>
</protein>
<dbReference type="Pfam" id="PF15843">
    <property type="entry name" value="DUF4719"/>
    <property type="match status" value="1"/>
</dbReference>
<reference evidence="4" key="1">
    <citation type="journal article" date="2023" name="Front. Mar. Sci.">
        <title>A new Merluccius polli reference genome to investigate the effects of global change in West African waters.</title>
        <authorList>
            <person name="Mateo J.L."/>
            <person name="Blanco-Fernandez C."/>
            <person name="Garcia-Vazquez E."/>
            <person name="Machado-Schiaffino G."/>
        </authorList>
    </citation>
    <scope>NUCLEOTIDE SEQUENCE</scope>
    <source>
        <strain evidence="4">C29</strain>
        <tissue evidence="4">Fin</tissue>
    </source>
</reference>
<dbReference type="Proteomes" id="UP001174136">
    <property type="component" value="Unassembled WGS sequence"/>
</dbReference>
<accession>A0AA47M6D9</accession>
<keyword evidence="2" id="KW-1133">Transmembrane helix</keyword>
<keyword evidence="2" id="KW-0472">Membrane</keyword>
<evidence type="ECO:0000313" key="5">
    <source>
        <dbReference type="Proteomes" id="UP001174136"/>
    </source>
</evidence>
<feature type="region of interest" description="Disordered" evidence="1">
    <location>
        <begin position="106"/>
        <end position="131"/>
    </location>
</feature>
<keyword evidence="5" id="KW-1185">Reference proteome</keyword>
<evidence type="ECO:0000256" key="1">
    <source>
        <dbReference type="SAM" id="MobiDB-lite"/>
    </source>
</evidence>